<feature type="transmembrane region" description="Helical" evidence="19">
    <location>
        <begin position="1357"/>
        <end position="1376"/>
    </location>
</feature>
<feature type="compositionally biased region" description="Polar residues" evidence="18">
    <location>
        <begin position="4108"/>
        <end position="4129"/>
    </location>
</feature>
<feature type="region of interest" description="Disordered" evidence="18">
    <location>
        <begin position="3479"/>
        <end position="3507"/>
    </location>
</feature>
<feature type="compositionally biased region" description="Low complexity" evidence="18">
    <location>
        <begin position="4043"/>
        <end position="4052"/>
    </location>
</feature>
<feature type="region of interest" description="Disordered" evidence="18">
    <location>
        <begin position="3078"/>
        <end position="3145"/>
    </location>
</feature>
<evidence type="ECO:0000256" key="13">
    <source>
        <dbReference type="ARBA" id="ARBA00023065"/>
    </source>
</evidence>
<dbReference type="Pfam" id="PF07393">
    <property type="entry name" value="Sec10_HB"/>
    <property type="match status" value="1"/>
</dbReference>
<dbReference type="PANTHER" id="PTHR45670:SF1">
    <property type="entry name" value="E3 UBIQUITIN-PROTEIN LIGASE HECTD1"/>
    <property type="match status" value="1"/>
</dbReference>
<keyword evidence="24" id="KW-1185">Reference proteome</keyword>
<dbReference type="InterPro" id="IPR013083">
    <property type="entry name" value="Znf_RING/FYVE/PHD"/>
</dbReference>
<evidence type="ECO:0000256" key="14">
    <source>
        <dbReference type="ARBA" id="ARBA00023136"/>
    </source>
</evidence>
<dbReference type="SUPFAM" id="SSF57850">
    <property type="entry name" value="RING/U-box"/>
    <property type="match status" value="2"/>
</dbReference>
<dbReference type="PROSITE" id="PS50089">
    <property type="entry name" value="ZF_RING_2"/>
    <property type="match status" value="2"/>
</dbReference>
<dbReference type="Pfam" id="PF02190">
    <property type="entry name" value="LON_substr_bdg"/>
    <property type="match status" value="1"/>
</dbReference>
<feature type="transmembrane region" description="Helical" evidence="19">
    <location>
        <begin position="1673"/>
        <end position="1697"/>
    </location>
</feature>
<proteinExistence type="inferred from homology"/>
<comment type="similarity">
    <text evidence="3">Belongs to the UPL family. K-HECT subfamily.</text>
</comment>
<evidence type="ECO:0000256" key="5">
    <source>
        <dbReference type="ARBA" id="ARBA00022448"/>
    </source>
</evidence>
<evidence type="ECO:0000256" key="12">
    <source>
        <dbReference type="ARBA" id="ARBA00022989"/>
    </source>
</evidence>
<dbReference type="Gene3D" id="3.30.2410.10">
    <property type="entry name" value="Hect, E3 ligase catalytic domain"/>
    <property type="match status" value="1"/>
</dbReference>
<feature type="domain" description="RING-type" evidence="20">
    <location>
        <begin position="1046"/>
        <end position="1084"/>
    </location>
</feature>
<keyword evidence="10 15" id="KW-0833">Ubl conjugation pathway</keyword>
<feature type="compositionally biased region" description="Basic and acidic residues" evidence="18">
    <location>
        <begin position="3561"/>
        <end position="3573"/>
    </location>
</feature>
<dbReference type="SUPFAM" id="SSF56204">
    <property type="entry name" value="Hect, E3 ligase catalytic domain"/>
    <property type="match status" value="1"/>
</dbReference>
<dbReference type="Gene3D" id="1.25.10.10">
    <property type="entry name" value="Leucine-rich Repeat Variant"/>
    <property type="match status" value="1"/>
</dbReference>
<dbReference type="PROSITE" id="PS50237">
    <property type="entry name" value="HECT"/>
    <property type="match status" value="1"/>
</dbReference>
<dbReference type="PANTHER" id="PTHR45670">
    <property type="entry name" value="E3 UBIQUITIN-PROTEIN LIGASE TRIP12"/>
    <property type="match status" value="1"/>
</dbReference>
<dbReference type="EMBL" id="MVBO01000001">
    <property type="protein sequence ID" value="OZJ07024.1"/>
    <property type="molecule type" value="Genomic_DNA"/>
</dbReference>
<dbReference type="Gene3D" id="2.30.130.40">
    <property type="entry name" value="LON domain-like"/>
    <property type="match status" value="1"/>
</dbReference>
<feature type="compositionally biased region" description="Acidic residues" evidence="18">
    <location>
        <begin position="3092"/>
        <end position="3131"/>
    </location>
</feature>
<evidence type="ECO:0000256" key="7">
    <source>
        <dbReference type="ARBA" id="ARBA00022692"/>
    </source>
</evidence>
<dbReference type="GO" id="GO:0016607">
    <property type="term" value="C:nuclear speck"/>
    <property type="evidence" value="ECO:0007669"/>
    <property type="project" value="TreeGrafter"/>
</dbReference>
<evidence type="ECO:0000259" key="22">
    <source>
        <dbReference type="PROSITE" id="PS51787"/>
    </source>
</evidence>
<feature type="transmembrane region" description="Helical" evidence="19">
    <location>
        <begin position="1642"/>
        <end position="1661"/>
    </location>
</feature>
<dbReference type="Gene3D" id="3.30.40.10">
    <property type="entry name" value="Zinc/RING finger domain, C3HC4 (zinc finger)"/>
    <property type="match status" value="2"/>
</dbReference>
<protein>
    <recommendedName>
        <fullName evidence="4">HECT-type E3 ubiquitin transferase</fullName>
        <ecNumber evidence="4">2.3.2.26</ecNumber>
    </recommendedName>
</protein>
<evidence type="ECO:0000259" key="21">
    <source>
        <dbReference type="PROSITE" id="PS50237"/>
    </source>
</evidence>
<dbReference type="SMART" id="SM00119">
    <property type="entry name" value="HECTc"/>
    <property type="match status" value="1"/>
</dbReference>
<dbReference type="Pfam" id="PF13445">
    <property type="entry name" value="zf-RING_UBOX"/>
    <property type="match status" value="1"/>
</dbReference>
<dbReference type="InterPro" id="IPR017907">
    <property type="entry name" value="Znf_RING_CS"/>
</dbReference>
<keyword evidence="8" id="KW-0479">Metal-binding</keyword>
<evidence type="ECO:0000256" key="18">
    <source>
        <dbReference type="SAM" id="MobiDB-lite"/>
    </source>
</evidence>
<feature type="coiled-coil region" evidence="17">
    <location>
        <begin position="3034"/>
        <end position="3064"/>
    </location>
</feature>
<dbReference type="CDD" id="cd16514">
    <property type="entry name" value="RING-HC_LONFs_rpt2"/>
    <property type="match status" value="1"/>
</dbReference>
<keyword evidence="11" id="KW-0862">Zinc</keyword>
<dbReference type="InterPro" id="IPR045322">
    <property type="entry name" value="HECTD1/TRIP12-like"/>
</dbReference>
<evidence type="ECO:0000256" key="6">
    <source>
        <dbReference type="ARBA" id="ARBA00022679"/>
    </source>
</evidence>
<evidence type="ECO:0000256" key="11">
    <source>
        <dbReference type="ARBA" id="ARBA00022833"/>
    </source>
</evidence>
<dbReference type="Pfam" id="PF25579">
    <property type="entry name" value="TPR_TRIP12_N"/>
    <property type="match status" value="1"/>
</dbReference>
<dbReference type="EC" id="2.3.2.26" evidence="4"/>
<feature type="region of interest" description="Disordered" evidence="18">
    <location>
        <begin position="2180"/>
        <end position="2231"/>
    </location>
</feature>
<dbReference type="InterPro" id="IPR003111">
    <property type="entry name" value="Lon_prtase_N"/>
</dbReference>
<feature type="compositionally biased region" description="Basic and acidic residues" evidence="18">
    <location>
        <begin position="1486"/>
        <end position="1502"/>
    </location>
</feature>
<evidence type="ECO:0000259" key="20">
    <source>
        <dbReference type="PROSITE" id="PS50089"/>
    </source>
</evidence>
<feature type="domain" description="HECT" evidence="21">
    <location>
        <begin position="4408"/>
        <end position="4789"/>
    </location>
</feature>
<feature type="region of interest" description="Disordered" evidence="18">
    <location>
        <begin position="4043"/>
        <end position="4171"/>
    </location>
</feature>
<dbReference type="Pfam" id="PF20667">
    <property type="entry name" value="Sec10_N"/>
    <property type="match status" value="1"/>
</dbReference>
<dbReference type="Proteomes" id="UP000242875">
    <property type="component" value="Unassembled WGS sequence"/>
</dbReference>
<feature type="transmembrane region" description="Helical" evidence="19">
    <location>
        <begin position="1736"/>
        <end position="1756"/>
    </location>
</feature>
<comment type="subcellular location">
    <subcellularLocation>
        <location evidence="2">Membrane</location>
        <topology evidence="2">Multi-pass membrane protein</topology>
    </subcellularLocation>
</comment>
<dbReference type="SUPFAM" id="SSF88697">
    <property type="entry name" value="PUA domain-like"/>
    <property type="match status" value="1"/>
</dbReference>
<evidence type="ECO:0000256" key="2">
    <source>
        <dbReference type="ARBA" id="ARBA00004141"/>
    </source>
</evidence>
<feature type="transmembrane region" description="Helical" evidence="19">
    <location>
        <begin position="1903"/>
        <end position="1922"/>
    </location>
</feature>
<dbReference type="GO" id="GO:0030001">
    <property type="term" value="P:metal ion transport"/>
    <property type="evidence" value="ECO:0007669"/>
    <property type="project" value="UniProtKB-ARBA"/>
</dbReference>
<feature type="domain" description="RING-type" evidence="20">
    <location>
        <begin position="889"/>
        <end position="928"/>
    </location>
</feature>
<comment type="caution">
    <text evidence="23">The sequence shown here is derived from an EMBL/GenBank/DDBJ whole genome shotgun (WGS) entry which is preliminary data.</text>
</comment>
<keyword evidence="17" id="KW-0175">Coiled coil</keyword>
<feature type="compositionally biased region" description="Basic and acidic residues" evidence="18">
    <location>
        <begin position="2216"/>
        <end position="2231"/>
    </location>
</feature>
<evidence type="ECO:0000256" key="19">
    <source>
        <dbReference type="SAM" id="Phobius"/>
    </source>
</evidence>
<dbReference type="InterPro" id="IPR016024">
    <property type="entry name" value="ARM-type_fold"/>
</dbReference>
<dbReference type="GO" id="GO:0008270">
    <property type="term" value="F:zinc ion binding"/>
    <property type="evidence" value="ECO:0007669"/>
    <property type="project" value="UniProtKB-KW"/>
</dbReference>
<dbReference type="InterPro" id="IPR048627">
    <property type="entry name" value="Sec10_HB"/>
</dbReference>
<keyword evidence="12 19" id="KW-1133">Transmembrane helix</keyword>
<dbReference type="OrthoDB" id="423283at2759"/>
<sequence length="4789" mass="537285">MDRPKGPNIYALNDDVQQLLQVDKFQGDFEIKSFVEKISAGLVEQAKQSHSNALDPKPFIRTFEAVIDCLNALKAEVREQCDMLDGEVQLAEAAHVKKVKDLGPGFDDVYKSFDSLESKITEVGNTAIRIGEQLEQTDRQRTRVSEGRDLLEYFLEFNTGQSERLDWLRTNGGSDGELKAAVIARRLNAIIKDVSVPGKARSSIEKFCETFERDFLRDFDRAYKDYDPKAMAHCAKVLYEFNGGGSCVQIYVNQHEFFISHLKIAEMDDVSRFPDDHDLGNPLMPPPEVDRVLIDLYEEITITVRREAEIIAAVFPDPSAVLQVFLQRIFAQSIQIQIEFLVSRAEKSSSIAYLRTLASTHAETAAFVDSLKRYCEEEAKKFFTSASANASSPSLASTLDRCMDDLFVPYIEGDRYLKRETQALTEVFQQCIHSFATAQQSRKPRGGKQSSAFTRALNTMATSTSAPHIAGMGSSIASAGLGNQGGKRDQNESSGGLYGYSNLAQSTGNLQGHTGDKELLSTDLALQMVGVHAEAMARCIELVDIQELPQVISALFSLLVEYLGTRYVETALDSAMEDADSRNDVDLGPMKVVKSATDIMFLLQKHFQEAILPLINSQPKVHGDVVFRKNNFISKMEHKANKTVQRTVDSITNQLANYLSRQKKSDFRPKDENAMVGVATTCVELLRQVQQVAMESLESKNGEVFLSEIGIAFHSQLLDHFKKFVVSPSGALLVTKDIAKYQDIIQTFRIPSLNDRFEMLRQLGNVFVVKPEILKSILSEGYLARLDAHIIHPYLQMRSDYKSAKIEHLLGVMESHSTLDHRHKRLSVFVKDSQLGEMMKSRSRDYVSYMGAMGAMAPTSMQRVKKTVVIQRPDDSAQGLRTLTSLLVCAVCRSPLVEPVTLSCGYTLCKACLPAFHPDSAWRFTCPVRACRHTSHLFVKDVMPDMTLCKLLAFASKSKRDIIERHSQRIKRLTKPPIFESDSDTVTDEEFHHTLSIQSDSDSDDDNLSIYSRHSNGFGDPLWASYSSESDTEETWHEELMNELDCNVCLSLFYDPVITPCGHTFCQECLLRTIDHGPYCPTCRQLIPGYKFFKQHAISSTLSTIIQTIFPVQHQQRHLAAIAQSTTNELTEVPIFICSLAFPNMPCILHVFEDRYKRMLQHTIDSNRRRFGLCLPGTGGEPFREYGTMLEIRRLELTSDGRSLVETVGSWRFRVKSRRIHQGYYTAHVERIEDITPEEEATREAQAIAQHAMSTQDMIYYSRAFATELRTMSAPWLLQRLSGYYGDMPIDPCLFSWWMAALLPVPEEERYRLLAIDSIHARVQLIVHWIRLLRTQRVGCRAQEFYRRHFHFLQLHYTYFITLTFVFSGLLCIKAGDNYPFNYVDALFFSASAISLTGLNTIDLSQLSFYQQFLLFVLMLLGSQVLISGFIVRIRRHWFEKEFEQIVRDLRRRRLEQRRHRRSGLSSTEPSKREDTGRENGATASGEREQDTLHHDVDRDVDQALEEASSETQTDDRKTNSYQGQPKDTKITFTPDVSNHANQLRQRREATTVSEAEPALTRSVTGISMLSQRSIISRPLTEAERQQLGGAEYGALRTLEWVVGIYFVVMQVGVALILRLWLACSPYWTGVLVSQPGSPDPWWFSFFISVSAFNNVGFSLVNANMVPFENALVILIFMSILIVFGNTGYALALRLILWTLWRTLPEKYAVQRDVYKFLLDHPRRCFTTLFPARQTWWLLVVLIILTCAELFFFLVLNLTNSAVTMIPWGYRIMDGLFQAFATRTGGFAVVNLSALNQGVLVLYVLSMYISVYPVTISLRHTNIYEQRSLGIYDANDDTEFDEKDLSTSFTRTNSVSSNFAHSLSRTTTFLSNLGTPERQRTSFLKAPDFFVMTQIRHQLTSDIGWIILALFLICAIESTRIAQDINFSVFAIIFETVSAFANVGISFGYPNTTFSFSGQWTTACKVILCVIMIRGRHRGLPAAIDRSVLLPSEAMHQLESEDYELRRSNTRRNMQGILPSIVLSEQVSDNGFGTRQVTNLGTRHQKGVPGDQIRLELVDPLHFLNKGKRFINIVWSFGASVDEGVEGHVGGVKLDSMPYPGRCSQVGEATIKVKEWQPAKKLRRPRHKHDRPDETYLFRNFTPDEFDSMGTCDDTWQVTTPSDVKEGRDGIPFLVDNGPTGAYKFMGRPPKTKWPRHQAEPSRKPSFDQPAQYARSDGDDGKHKDIKEEQTSPKLYIPTSMSMEHPPYVVVSSVLASKADRQVAIGAPTEAGNAPLWTLSETPFGTRIFLDISRMSDYKTTLASLIAFLSGGAIKLPDIDLDLAKRNENAEQSDEQIFSSSPRTNSLEINRNILAKYTVRAYTRDAYDSGLCGPRDAVTLVTDTDALELVVIPPLYSAANATFPLNAIIETIVRQYLVCGNGYHPLLHRTTVLKRLQGSSDPTSDALFNVIVAGKSVSVYGLIAQRNAAWARHTLLIHQSEERFSTVESIKPLEMYFRQRAWTLFEELFDDMCYETLWILCVFMLGCTAERHPTLHQLAGRFISAMGLHDKVHSQSVQETTTDPQERFALEMERRAWWDFNLNNDCCKVMPFVPYEQFDQLILTKRLPDENDVDWQNIQFHFHAKMALRNIERKHADRIEESRTLSLDEINFYDTIVEQWYTHLPDFLKANRMDTDSATRLSSWAVEINIRKHLALISMKRLLIQDAASPHTFSAIRACTDFAVAITRALYVCQLQHYCRPHIRTWHQVCGTMMDLLAETRQTLGLNEAQMRLVDRAIEEDAVEGAYSWMHDARRVLAMALYLLQQTDAFKRQIPGYVDYGQDLGLFENPSAAASLRFFHTSSLSEGSGVVLARRRPFTSNCSVDNSRDTSEDSDEEDRNDRRGGGRVIFLASLSSSMGLERCTGEGNGVGTCFRASCISLVWFAACSVDPDGIGLPLVEKHKESSVRRHSSPTTSRKRQRTASTSTMNRRPQDEEAVMHTLGKTRSRKQNALEGSEKSEIPPPMEVPASAPQSELAAQLGIPAHHPLGAVGAIEEYFDEQEAMEDIREEHEQANDHSEEHEEDGDRYLFMGDMEGMEDQQEGDSEHHEEGQDVEEDEEEEDDDDDDDGDEENEDGDHELEKDDDEEDDDEHEHQDGDDTFHAAFGRGSSSFFHAMRGMPGIGMRSALQTEQASQYRSMLSGLRSQDPSEQLIALQQLAEALSMGNENTLAGVFSTDAFVKELVKLLKGGSATEGLADYEALDEETLAMLGMTEGNPDIMILACRCLSNLVEAMPSAMGSIVYGGAVPALCSKLIDIQYIDLAEQVISTLEKISVEYPSHIIRVGGLKGVLSYLDFFSSHVQRTVLTTAANCCRSVPQDCVENLQEVVPTIQMTLTYADQKVVEQSCLCFVRLADSFRYNRELLEQIIPNSALTTMKSLVAGSGQAAGVSHSIFTQLLRFFGTIAKSSPKLGFDLLNMGIVDTLYNILSGKAAPEELGADDHATISTESRRSSDARAGSTLTTGVAHRPRDQIYETLGAVIELLPPLPKDGLFDTKSDGSEQKAQEEPIASRTRSASKQSEPSKDDKMQETMKAEDERIELLKKHSNVLRRFGQTFVPVLTQVFAATVNTQIRQRIMTGLLKIVYFSEPDILDVILSGVPFAGFLASILAQQDQTSIVITGLQLTELLLMKLPDRYSFHLRREGVFYEIDKIADSQELPEEASVNEIAKDQAVRVQEVEMGVNHAEGRAADAETSATGAMIAASALASCSRGISNQRSVISSITEETKSAIVRRAHRLRQTYFQNDDTAVDGSSATSATQVLNDLAKYSSQLNGTQADPTALEVLRRIADLFTKSPYGISSFELMNSGLMTGLLGYLNDEGSDFVAPLQDRLYAFMHVFMNGPGTDELKHLVNNPSNDDDDAMRVDHHSDRFPEDNVSKNPVHPPVLLSMLLARLQESLSRLENFEVVMAYQSPLDEGRRNPAAMLAKQLRLKLTAEDPSDFGTCPDLIVSIHAIATFRALEQYLRPRLSQSGLSGIATLEHLAASSGSSRLTNMLSAFAAAAGLSAESESGQNQEDEEDEEDEEERAAMEQPKWRSRRSGRESKADESAHASTSKESKKKSSSSAETLSNIRHQGVADSSGNCPPSSEKTVDMSAAEDELSTPKLGAAKVSTGGSKKAKKDTTKPSYAAALNTPPKDWHLEFSIGDIPVGMDTTIYGAIHQYEKMNSGYNRNIWSTIFPVKYRKVPGPAPLAQTGPTPADQSRPVTLKDLCSATVPDTLDLNAKHTTVLALLRTLNALNRFWQDIYAVKLNGLSRPHFKPLGHEEFFNNKVTAKLNRQLEEPLLVASAVLPEWSADLVRGFPFLFPFSTRYLFLQSTSFGYSRSMVRWQSQQNRSGDSRSDDTQYLGRPVKQKVRISRMRMLESAVKVMDLYSQSQAFLEIEYFEEVGTGLGPTLEFYATISKEFCKKSNKMWRDDLDNASSAYVSTAYGLFPAPLSESNINTDNGRKILQLFRVLGQFVGKAMLDSRIIDIPFSTIFVRELLGEMCTVNVRLVAEVDRNLGKSLAVLDAFVTRKRQIYADKSLSTQQQKQRVSDLRINDASVDDMCLDFTLPGYPDIELRPAGAEVPVTIYNLEEYIDAVVDMTCGSGVQHQISAFNDGFSSVFPIIDLKIFTAEELVDIWGSSEDEDWSVETLIDAMKADHGYTMDSRTIKNLVQILASFSPAEHREFLQFITGSPKLPIGGWKNLSPMFTVVRKPFEPPLTADDYLPSVMTCVNYLKLPDYSTEQVLREKLSMAMREGKGSFHLS</sequence>
<comment type="catalytic activity">
    <reaction evidence="1">
        <text>S-ubiquitinyl-[E2 ubiquitin-conjugating enzyme]-L-cysteine + [acceptor protein]-L-lysine = [E2 ubiquitin-conjugating enzyme]-L-cysteine + N(6)-ubiquitinyl-[acceptor protein]-L-lysine.</text>
        <dbReference type="EC" id="2.3.2.26"/>
    </reaction>
</comment>
<dbReference type="InterPro" id="IPR001841">
    <property type="entry name" value="Znf_RING"/>
</dbReference>
<dbReference type="GO" id="GO:0008324">
    <property type="term" value="F:monoatomic cation transmembrane transporter activity"/>
    <property type="evidence" value="ECO:0007669"/>
    <property type="project" value="InterPro"/>
</dbReference>
<dbReference type="InterPro" id="IPR015947">
    <property type="entry name" value="PUA-like_sf"/>
</dbReference>
<evidence type="ECO:0000256" key="16">
    <source>
        <dbReference type="PROSITE-ProRule" id="PRU00175"/>
    </source>
</evidence>
<dbReference type="InterPro" id="IPR057948">
    <property type="entry name" value="TPR_TRIP12_N"/>
</dbReference>
<dbReference type="GO" id="GO:0043161">
    <property type="term" value="P:proteasome-mediated ubiquitin-dependent protein catabolic process"/>
    <property type="evidence" value="ECO:0007669"/>
    <property type="project" value="TreeGrafter"/>
</dbReference>
<feature type="region of interest" description="Disordered" evidence="18">
    <location>
        <begin position="2862"/>
        <end position="2883"/>
    </location>
</feature>
<dbReference type="GO" id="GO:0061630">
    <property type="term" value="F:ubiquitin protein ligase activity"/>
    <property type="evidence" value="ECO:0007669"/>
    <property type="project" value="UniProtKB-EC"/>
</dbReference>
<feature type="compositionally biased region" description="Basic and acidic residues" evidence="18">
    <location>
        <begin position="3132"/>
        <end position="3141"/>
    </location>
</feature>
<name>A0A261Y9C5_9FUNG</name>
<dbReference type="InterPro" id="IPR035983">
    <property type="entry name" value="Hect_E3_ubiquitin_ligase"/>
</dbReference>
<dbReference type="InterPro" id="IPR000569">
    <property type="entry name" value="HECT_dom"/>
</dbReference>
<evidence type="ECO:0000256" key="8">
    <source>
        <dbReference type="ARBA" id="ARBA00022723"/>
    </source>
</evidence>
<gene>
    <name evidence="23" type="ORF">BZG36_00227</name>
</gene>
<feature type="domain" description="Lon N-terminal" evidence="22">
    <location>
        <begin position="1130"/>
        <end position="1334"/>
    </location>
</feature>
<dbReference type="Pfam" id="PF13923">
    <property type="entry name" value="zf-C3HC4_2"/>
    <property type="match status" value="1"/>
</dbReference>
<dbReference type="Gene3D" id="3.90.1750.10">
    <property type="entry name" value="Hect, E3 ligase catalytic domains"/>
    <property type="match status" value="1"/>
</dbReference>
<dbReference type="InterPro" id="IPR027370">
    <property type="entry name" value="Znf-RING_euk"/>
</dbReference>
<feature type="active site" description="Glycyl thioester intermediate" evidence="15">
    <location>
        <position position="4756"/>
    </location>
</feature>
<evidence type="ECO:0000256" key="10">
    <source>
        <dbReference type="ARBA" id="ARBA00022786"/>
    </source>
</evidence>
<dbReference type="SMART" id="SM00184">
    <property type="entry name" value="RING"/>
    <property type="match status" value="2"/>
</dbReference>
<feature type="compositionally biased region" description="Basic and acidic residues" evidence="18">
    <location>
        <begin position="4080"/>
        <end position="4097"/>
    </location>
</feature>
<evidence type="ECO:0000256" key="1">
    <source>
        <dbReference type="ARBA" id="ARBA00000885"/>
    </source>
</evidence>
<keyword evidence="14 19" id="KW-0472">Membrane</keyword>
<feature type="transmembrane region" description="Helical" evidence="19">
    <location>
        <begin position="1601"/>
        <end position="1622"/>
    </location>
</feature>
<dbReference type="PROSITE" id="PS00518">
    <property type="entry name" value="ZF_RING_1"/>
    <property type="match status" value="1"/>
</dbReference>
<feature type="region of interest" description="Disordered" evidence="18">
    <location>
        <begin position="3531"/>
        <end position="3573"/>
    </location>
</feature>
<dbReference type="CDD" id="cd12148">
    <property type="entry name" value="fungal_TF_MHR"/>
    <property type="match status" value="1"/>
</dbReference>
<evidence type="ECO:0000256" key="17">
    <source>
        <dbReference type="SAM" id="Coils"/>
    </source>
</evidence>
<dbReference type="InterPro" id="IPR003445">
    <property type="entry name" value="Cat_transpt"/>
</dbReference>
<dbReference type="PROSITE" id="PS51787">
    <property type="entry name" value="LON_N"/>
    <property type="match status" value="1"/>
</dbReference>
<keyword evidence="7 19" id="KW-0812">Transmembrane</keyword>
<accession>A0A261Y9C5</accession>
<dbReference type="Pfam" id="PF02386">
    <property type="entry name" value="TrkH"/>
    <property type="match status" value="1"/>
</dbReference>
<feature type="compositionally biased region" description="Acidic residues" evidence="18">
    <location>
        <begin position="4055"/>
        <end position="4066"/>
    </location>
</feature>
<dbReference type="SMART" id="SM00464">
    <property type="entry name" value="LON"/>
    <property type="match status" value="1"/>
</dbReference>
<evidence type="ECO:0000256" key="9">
    <source>
        <dbReference type="ARBA" id="ARBA00022771"/>
    </source>
</evidence>
<evidence type="ECO:0000256" key="15">
    <source>
        <dbReference type="PROSITE-ProRule" id="PRU00104"/>
    </source>
</evidence>
<feature type="compositionally biased region" description="Basic and acidic residues" evidence="18">
    <location>
        <begin position="2197"/>
        <end position="2206"/>
    </location>
</feature>
<dbReference type="GO" id="GO:0000209">
    <property type="term" value="P:protein polyubiquitination"/>
    <property type="evidence" value="ECO:0007669"/>
    <property type="project" value="TreeGrafter"/>
</dbReference>
<evidence type="ECO:0000313" key="24">
    <source>
        <dbReference type="Proteomes" id="UP000242875"/>
    </source>
</evidence>
<dbReference type="SUPFAM" id="SSF48371">
    <property type="entry name" value="ARM repeat"/>
    <property type="match status" value="1"/>
</dbReference>
<dbReference type="CDD" id="cd00078">
    <property type="entry name" value="HECTc"/>
    <property type="match status" value="1"/>
</dbReference>
<feature type="region of interest" description="Disordered" evidence="18">
    <location>
        <begin position="2941"/>
        <end position="3014"/>
    </location>
</feature>
<organism evidence="23 24">
    <name type="scientific">Bifiguratus adelaidae</name>
    <dbReference type="NCBI Taxonomy" id="1938954"/>
    <lineage>
        <taxon>Eukaryota</taxon>
        <taxon>Fungi</taxon>
        <taxon>Fungi incertae sedis</taxon>
        <taxon>Mucoromycota</taxon>
        <taxon>Mucoromycotina</taxon>
        <taxon>Endogonomycetes</taxon>
        <taxon>Endogonales</taxon>
        <taxon>Endogonales incertae sedis</taxon>
        <taxon>Bifiguratus</taxon>
    </lineage>
</organism>
<reference evidence="23 24" key="1">
    <citation type="journal article" date="2017" name="Mycologia">
        <title>Bifiguratus adelaidae, gen. et sp. nov., a new member of Mucoromycotina in endophytic and soil-dwelling habitats.</title>
        <authorList>
            <person name="Torres-Cruz T.J."/>
            <person name="Billingsley Tobias T.L."/>
            <person name="Almatruk M."/>
            <person name="Hesse C."/>
            <person name="Kuske C.R."/>
            <person name="Desiro A."/>
            <person name="Benucci G.M."/>
            <person name="Bonito G."/>
            <person name="Stajich J.E."/>
            <person name="Dunlap C."/>
            <person name="Arnold A.E."/>
            <person name="Porras-Alfaro A."/>
        </authorList>
    </citation>
    <scope>NUCLEOTIDE SEQUENCE [LARGE SCALE GENOMIC DNA]</scope>
    <source>
        <strain evidence="23 24">AZ0501</strain>
    </source>
</reference>
<feature type="compositionally biased region" description="Basic residues" evidence="18">
    <location>
        <begin position="2948"/>
        <end position="2961"/>
    </location>
</feature>
<dbReference type="Gene3D" id="1.20.58.1480">
    <property type="match status" value="1"/>
</dbReference>
<dbReference type="InterPro" id="IPR048625">
    <property type="entry name" value="Sec10_N"/>
</dbReference>
<dbReference type="GO" id="GO:0016020">
    <property type="term" value="C:membrane"/>
    <property type="evidence" value="ECO:0007669"/>
    <property type="project" value="UniProtKB-SubCell"/>
</dbReference>
<evidence type="ECO:0000313" key="23">
    <source>
        <dbReference type="EMBL" id="OZJ07024.1"/>
    </source>
</evidence>
<keyword evidence="5" id="KW-0813">Transport</keyword>
<evidence type="ECO:0000256" key="4">
    <source>
        <dbReference type="ARBA" id="ARBA00012485"/>
    </source>
</evidence>
<feature type="compositionally biased region" description="Polar residues" evidence="18">
    <location>
        <begin position="1520"/>
        <end position="1535"/>
    </location>
</feature>
<feature type="compositionally biased region" description="Basic and acidic residues" evidence="18">
    <location>
        <begin position="3479"/>
        <end position="3494"/>
    </location>
</feature>
<keyword evidence="9 16" id="KW-0863">Zinc-finger</keyword>
<feature type="transmembrane region" description="Helical" evidence="19">
    <location>
        <begin position="1413"/>
        <end position="1432"/>
    </location>
</feature>
<keyword evidence="13" id="KW-0406">Ion transport</keyword>
<feature type="compositionally biased region" description="Basic and acidic residues" evidence="18">
    <location>
        <begin position="3531"/>
        <end position="3546"/>
    </location>
</feature>
<dbReference type="Pfam" id="PF00632">
    <property type="entry name" value="HECT"/>
    <property type="match status" value="1"/>
</dbReference>
<evidence type="ECO:0000256" key="3">
    <source>
        <dbReference type="ARBA" id="ARBA00006331"/>
    </source>
</evidence>
<dbReference type="InterPro" id="IPR046336">
    <property type="entry name" value="Lon_prtase_N_sf"/>
</dbReference>
<dbReference type="InterPro" id="IPR011989">
    <property type="entry name" value="ARM-like"/>
</dbReference>
<keyword evidence="6" id="KW-0808">Transferase</keyword>
<feature type="region of interest" description="Disordered" evidence="18">
    <location>
        <begin position="1458"/>
        <end position="1535"/>
    </location>
</feature>